<accession>A0A428R856</accession>
<dbReference type="EMBL" id="NKCI01000001">
    <property type="protein sequence ID" value="RSL73683.1"/>
    <property type="molecule type" value="Genomic_DNA"/>
</dbReference>
<feature type="region of interest" description="Disordered" evidence="1">
    <location>
        <begin position="61"/>
        <end position="88"/>
    </location>
</feature>
<sequence>MSQRWGFRDRWMVDASMHHRSAIENTCMINVRDMCRILDRAYEYVLPAEKEEFNAWQKVYRSPHQKPDRKTNTAQGYPDVKPEQPTEQEENLRFAIEVMEEDTVLEELENAIRDDMIPRTFSLRDINASQNTMNASDSDSATLEDVFKLEEDDGEEDTTTDNALALEDAHAEASLRNGSQLEEDDFILDATSRLGNDYLLSDTATQMNDWASAQTEGSLGLSSQPEDECPDLDNSSTTEEDSTPDNASQPKDESPALDDGSHQGPSIPETIRERMPGLLKAKLERNTVFEHVLTMMNQPSLKPTVRRTVPVPQDFQETYDNAVIRIEELKSLWYCVKETEQYLQRLERTQANACKDLRVKAEVYKSHLKDLLGRMKSKGQASRLDECIGIDEPWPEAEWGMPLAKKPRRMLCHSSTERPPRATKW</sequence>
<gene>
    <name evidence="2" type="ORF">CEP54_000206</name>
</gene>
<comment type="caution">
    <text evidence="2">The sequence shown here is derived from an EMBL/GenBank/DDBJ whole genome shotgun (WGS) entry which is preliminary data.</text>
</comment>
<feature type="region of interest" description="Disordered" evidence="1">
    <location>
        <begin position="213"/>
        <end position="271"/>
    </location>
</feature>
<evidence type="ECO:0000313" key="2">
    <source>
        <dbReference type="EMBL" id="RSL73683.1"/>
    </source>
</evidence>
<evidence type="ECO:0000313" key="3">
    <source>
        <dbReference type="Proteomes" id="UP000288168"/>
    </source>
</evidence>
<feature type="compositionally biased region" description="Polar residues" evidence="1">
    <location>
        <begin position="213"/>
        <end position="224"/>
    </location>
</feature>
<protein>
    <submittedName>
        <fullName evidence="2">Uncharacterized protein</fullName>
    </submittedName>
</protein>
<proteinExistence type="predicted"/>
<keyword evidence="3" id="KW-1185">Reference proteome</keyword>
<reference evidence="2 3" key="1">
    <citation type="submission" date="2017-06" db="EMBL/GenBank/DDBJ databases">
        <title>Comparative genomic analysis of Ambrosia Fusariam Clade fungi.</title>
        <authorList>
            <person name="Stajich J.E."/>
            <person name="Carrillo J."/>
            <person name="Kijimoto T."/>
            <person name="Eskalen A."/>
            <person name="O'Donnell K."/>
            <person name="Kasson M."/>
        </authorList>
    </citation>
    <scope>NUCLEOTIDE SEQUENCE [LARGE SCALE GENOMIC DNA]</scope>
    <source>
        <strain evidence="2 3">NRRL62584</strain>
    </source>
</reference>
<dbReference type="AlphaFoldDB" id="A0A428R856"/>
<name>A0A428R856_9HYPO</name>
<dbReference type="Proteomes" id="UP000288168">
    <property type="component" value="Unassembled WGS sequence"/>
</dbReference>
<evidence type="ECO:0000256" key="1">
    <source>
        <dbReference type="SAM" id="MobiDB-lite"/>
    </source>
</evidence>
<dbReference type="OrthoDB" id="5065556at2759"/>
<organism evidence="2 3">
    <name type="scientific">Fusarium duplospermum</name>
    <dbReference type="NCBI Taxonomy" id="1325734"/>
    <lineage>
        <taxon>Eukaryota</taxon>
        <taxon>Fungi</taxon>
        <taxon>Dikarya</taxon>
        <taxon>Ascomycota</taxon>
        <taxon>Pezizomycotina</taxon>
        <taxon>Sordariomycetes</taxon>
        <taxon>Hypocreomycetidae</taxon>
        <taxon>Hypocreales</taxon>
        <taxon>Nectriaceae</taxon>
        <taxon>Fusarium</taxon>
        <taxon>Fusarium solani species complex</taxon>
    </lineage>
</organism>